<reference evidence="1" key="1">
    <citation type="journal article" date="2023" name="Front. Mar. Sci.">
        <title>A new Merluccius polli reference genome to investigate the effects of global change in West African waters.</title>
        <authorList>
            <person name="Mateo J.L."/>
            <person name="Blanco-Fernandez C."/>
            <person name="Garcia-Vazquez E."/>
            <person name="Machado-Schiaffino G."/>
        </authorList>
    </citation>
    <scope>NUCLEOTIDE SEQUENCE</scope>
    <source>
        <strain evidence="1">C29</strain>
        <tissue evidence="1">Fin</tissue>
    </source>
</reference>
<proteinExistence type="predicted"/>
<dbReference type="Proteomes" id="UP001174136">
    <property type="component" value="Unassembled WGS sequence"/>
</dbReference>
<evidence type="ECO:0000313" key="1">
    <source>
        <dbReference type="EMBL" id="KAK0134290.1"/>
    </source>
</evidence>
<dbReference type="EMBL" id="JAOPHQ010005716">
    <property type="protein sequence ID" value="KAK0134290.1"/>
    <property type="molecule type" value="Genomic_DNA"/>
</dbReference>
<protein>
    <submittedName>
        <fullName evidence="1">Uncharacterized protein</fullName>
    </submittedName>
</protein>
<comment type="caution">
    <text evidence="1">The sequence shown here is derived from an EMBL/GenBank/DDBJ whole genome shotgun (WGS) entry which is preliminary data.</text>
</comment>
<accession>A0AA47M5Z7</accession>
<gene>
    <name evidence="1" type="ORF">N1851_030141</name>
</gene>
<evidence type="ECO:0000313" key="2">
    <source>
        <dbReference type="Proteomes" id="UP001174136"/>
    </source>
</evidence>
<organism evidence="1 2">
    <name type="scientific">Merluccius polli</name>
    <name type="common">Benguela hake</name>
    <name type="synonym">Merluccius cadenati</name>
    <dbReference type="NCBI Taxonomy" id="89951"/>
    <lineage>
        <taxon>Eukaryota</taxon>
        <taxon>Metazoa</taxon>
        <taxon>Chordata</taxon>
        <taxon>Craniata</taxon>
        <taxon>Vertebrata</taxon>
        <taxon>Euteleostomi</taxon>
        <taxon>Actinopterygii</taxon>
        <taxon>Neopterygii</taxon>
        <taxon>Teleostei</taxon>
        <taxon>Neoteleostei</taxon>
        <taxon>Acanthomorphata</taxon>
        <taxon>Zeiogadaria</taxon>
        <taxon>Gadariae</taxon>
        <taxon>Gadiformes</taxon>
        <taxon>Gadoidei</taxon>
        <taxon>Merlucciidae</taxon>
        <taxon>Merluccius</taxon>
    </lineage>
</organism>
<sequence>MMDEAEKQDSELKELYDGIRLQVAPSQEIRRKVDACSAVTADLLQLMRVRLTEGGEFDAEAERPRLRMLLDNEYARSIYGSTDSRVTARSCHHSEHLSESPSISAKRAETAAQLAAKRAEIDMEAAIEAQRQQLRKLENQRDIDVIQAKLNVYTEEETKGKYESHSHVCGKVDDTNSFTHPISSQEQQAVKNETSLAQALQESLALTRLPTPEPTVFSGDPLKFTEWSTSFEALIERRCSNPVDRLFYLQRYIAGEAKSFLEGSFYRKDEEAYQQAWDRLNARYGNSFVVQRAFREKLNTWPKIGGKEFLKLREFSDFLQTCSSAMSHIKGLQVLNDCEENQKMLAKLPEWVTSRWNRYVMEQLDRGQEYPSFHEFASYIAKEARIACNPVSSLHALRHSTETPVREVKRSKANTFATNMKAPVLSSFTSKPDPGEIQLRDTEKSKKWSKPLQNSNMTRLKAKCSCGKYILIVMLRKWRRWEHIYDRASVDFSP</sequence>
<dbReference type="Pfam" id="PF03564">
    <property type="entry name" value="DUF1759"/>
    <property type="match status" value="1"/>
</dbReference>
<name>A0AA47M5Z7_MERPO</name>
<dbReference type="AlphaFoldDB" id="A0AA47M5Z7"/>
<dbReference type="PANTHER" id="PTHR47331">
    <property type="entry name" value="PHD-TYPE DOMAIN-CONTAINING PROTEIN"/>
    <property type="match status" value="1"/>
</dbReference>
<keyword evidence="2" id="KW-1185">Reference proteome</keyword>
<dbReference type="InterPro" id="IPR005312">
    <property type="entry name" value="DUF1759"/>
</dbReference>
<dbReference type="PANTHER" id="PTHR47331:SF5">
    <property type="entry name" value="RIBONUCLEASE H"/>
    <property type="match status" value="1"/>
</dbReference>